<evidence type="ECO:0000313" key="2">
    <source>
        <dbReference type="Proteomes" id="UP000620124"/>
    </source>
</evidence>
<comment type="caution">
    <text evidence="1">The sequence shown here is derived from an EMBL/GenBank/DDBJ whole genome shotgun (WGS) entry which is preliminary data.</text>
</comment>
<dbReference type="AlphaFoldDB" id="A0A8H6XK85"/>
<accession>A0A8H6XK85</accession>
<keyword evidence="2" id="KW-1185">Reference proteome</keyword>
<proteinExistence type="predicted"/>
<protein>
    <submittedName>
        <fullName evidence="1">Uncharacterized protein</fullName>
    </submittedName>
</protein>
<dbReference type="OrthoDB" id="3187773at2759"/>
<evidence type="ECO:0000313" key="1">
    <source>
        <dbReference type="EMBL" id="KAF7343143.1"/>
    </source>
</evidence>
<dbReference type="Proteomes" id="UP000620124">
    <property type="component" value="Unassembled WGS sequence"/>
</dbReference>
<sequence>MLVTLQRLDKLAALKSDLIVRGMTDDWHHIILHGKGFGRGTTIDDEYPIFVGEITAGCTASVFDRIQGGTGTHDGTPHSLVGVGAPVMQGFVNGRALLFFSFVFTEQVFERALPNWLVPVGDAPDPDMGMWIVELERQRGIPTVAIILIDAAACAAHLIPVYGTAALPEDFHFSDSLDTFNTYFVNYGWTTILM</sequence>
<dbReference type="EMBL" id="JACAZI010000016">
    <property type="protein sequence ID" value="KAF7343143.1"/>
    <property type="molecule type" value="Genomic_DNA"/>
</dbReference>
<name>A0A8H6XK85_9AGAR</name>
<gene>
    <name evidence="1" type="ORF">MVEN_01745000</name>
</gene>
<reference evidence="1" key="1">
    <citation type="submission" date="2020-05" db="EMBL/GenBank/DDBJ databases">
        <title>Mycena genomes resolve the evolution of fungal bioluminescence.</title>
        <authorList>
            <person name="Tsai I.J."/>
        </authorList>
    </citation>
    <scope>NUCLEOTIDE SEQUENCE</scope>
    <source>
        <strain evidence="1">CCC161011</strain>
    </source>
</reference>
<organism evidence="1 2">
    <name type="scientific">Mycena venus</name>
    <dbReference type="NCBI Taxonomy" id="2733690"/>
    <lineage>
        <taxon>Eukaryota</taxon>
        <taxon>Fungi</taxon>
        <taxon>Dikarya</taxon>
        <taxon>Basidiomycota</taxon>
        <taxon>Agaricomycotina</taxon>
        <taxon>Agaricomycetes</taxon>
        <taxon>Agaricomycetidae</taxon>
        <taxon>Agaricales</taxon>
        <taxon>Marasmiineae</taxon>
        <taxon>Mycenaceae</taxon>
        <taxon>Mycena</taxon>
    </lineage>
</organism>